<feature type="compositionally biased region" description="Basic residues" evidence="4">
    <location>
        <begin position="61"/>
        <end position="76"/>
    </location>
</feature>
<keyword evidence="2" id="KW-0819">tRNA processing</keyword>
<dbReference type="Pfam" id="PF01416">
    <property type="entry name" value="PseudoU_synth_1"/>
    <property type="match status" value="1"/>
</dbReference>
<dbReference type="InterPro" id="IPR020103">
    <property type="entry name" value="PsdUridine_synth_cat_dom_sf"/>
</dbReference>
<evidence type="ECO:0000313" key="7">
    <source>
        <dbReference type="Proteomes" id="UP001583177"/>
    </source>
</evidence>
<protein>
    <submittedName>
        <fullName evidence="6">tRNA pseudouridine synthase 1</fullName>
    </submittedName>
</protein>
<accession>A0ABR3WBH6</accession>
<dbReference type="Proteomes" id="UP001583177">
    <property type="component" value="Unassembled WGS sequence"/>
</dbReference>
<dbReference type="InterPro" id="IPR001406">
    <property type="entry name" value="PsdUridine_synth_TruA"/>
</dbReference>
<evidence type="ECO:0000259" key="5">
    <source>
        <dbReference type="Pfam" id="PF01416"/>
    </source>
</evidence>
<evidence type="ECO:0000256" key="4">
    <source>
        <dbReference type="SAM" id="MobiDB-lite"/>
    </source>
</evidence>
<dbReference type="SUPFAM" id="SSF55120">
    <property type="entry name" value="Pseudouridine synthase"/>
    <property type="match status" value="1"/>
</dbReference>
<keyword evidence="7" id="KW-1185">Reference proteome</keyword>
<comment type="similarity">
    <text evidence="1">Belongs to the tRNA pseudouridine synthase TruA family.</text>
</comment>
<feature type="domain" description="Pseudouridine synthase I TruA alpha/beta" evidence="5">
    <location>
        <begin position="473"/>
        <end position="579"/>
    </location>
</feature>
<feature type="region of interest" description="Disordered" evidence="4">
    <location>
        <begin position="331"/>
        <end position="439"/>
    </location>
</feature>
<evidence type="ECO:0000313" key="6">
    <source>
        <dbReference type="EMBL" id="KAL1858092.1"/>
    </source>
</evidence>
<feature type="compositionally biased region" description="Polar residues" evidence="4">
    <location>
        <begin position="1"/>
        <end position="10"/>
    </location>
</feature>
<dbReference type="Gene3D" id="3.30.70.580">
    <property type="entry name" value="Pseudouridine synthase I, catalytic domain, N-terminal subdomain"/>
    <property type="match status" value="1"/>
</dbReference>
<dbReference type="InterPro" id="IPR020094">
    <property type="entry name" value="TruA/RsuA/RluB/E/F_N"/>
</dbReference>
<dbReference type="CDD" id="cd02568">
    <property type="entry name" value="PseudoU_synth_PUS1_PUS2"/>
    <property type="match status" value="1"/>
</dbReference>
<sequence length="686" mass="76408">MAEPQQSSNGNTAPSNPPPAPAAATEAPSIPAGQSASDAPANGDGSDRHDRKNNWDDRRGQRGRGRGRGGRGRGGRGGRDRDGSRGENAPKPNQRPENDGRRKRRFDPALTTGEDGEQKGTNMSIPFSAEEIAAEDRRPKRKVAVLIGYAGTGYKGMQMNHHEKTIEGDLFAAFVAAGAIAKRNADDPKKSSFIRCARTDKGVHAAGNVISLKLTIEDPDIVTKINEKLPEQIRIWGIQRTNNTFNCYQACDSRWYEYLLPSYSLLPPHPQSYLGKKIVSAANEKGVSEERFKPWDDIKEFWDDVEKNDIQPILAKLDEKTREEVIRSIHLTTEEAQAEEEGKDESSSKRKAEEEVGPDVSSKKTKTGETDVNESPAKLEGGATTAPSGEAEVEEQEATETKQEGPTAESDPMDVDEKPTDAPAENADSTTTAKPKYQPSPVELALREIKTAYVAAKRRYRVTPARIQQLQAALDQYVGTKNFHNYTIQKPYKDPSAKRHIRSFEVNPNPIQIRDTEWLSLKVHGQSFMMHQIRKMVAMAVLGVRCAVPTSIITESYGPTRISIPKAPGLGLLLERPVFESYSKKAEGSFDKEPLNFTKYEKEIGEFKQTQIYNRIYETEEKENSFHIFFHQLDNFETDSFLWVTAHGIEAAFQPKERRDPKLAKAMPKALDENEEGDEDPENGEG</sequence>
<dbReference type="Gene3D" id="3.30.70.660">
    <property type="entry name" value="Pseudouridine synthase I, catalytic domain, C-terminal subdomain"/>
    <property type="match status" value="1"/>
</dbReference>
<feature type="region of interest" description="Disordered" evidence="4">
    <location>
        <begin position="654"/>
        <end position="686"/>
    </location>
</feature>
<reference evidence="6 7" key="1">
    <citation type="journal article" date="2024" name="IMA Fungus">
        <title>IMA Genome - F19 : A genome assembly and annotation guide to empower mycologists, including annotated draft genome sequences of Ceratocystis pirilliformis, Diaporthe australafricana, Fusarium ophioides, Paecilomyces lecythidis, and Sporothrix stenoceras.</title>
        <authorList>
            <person name="Aylward J."/>
            <person name="Wilson A.M."/>
            <person name="Visagie C.M."/>
            <person name="Spraker J."/>
            <person name="Barnes I."/>
            <person name="Buitendag C."/>
            <person name="Ceriani C."/>
            <person name="Del Mar Angel L."/>
            <person name="du Plessis D."/>
            <person name="Fuchs T."/>
            <person name="Gasser K."/>
            <person name="Kramer D."/>
            <person name="Li W."/>
            <person name="Munsamy K."/>
            <person name="Piso A."/>
            <person name="Price J.L."/>
            <person name="Sonnekus B."/>
            <person name="Thomas C."/>
            <person name="van der Nest A."/>
            <person name="van Dijk A."/>
            <person name="van Heerden A."/>
            <person name="van Vuuren N."/>
            <person name="Yilmaz N."/>
            <person name="Duong T.A."/>
            <person name="van der Merwe N.A."/>
            <person name="Wingfield M.J."/>
            <person name="Wingfield B.D."/>
        </authorList>
    </citation>
    <scope>NUCLEOTIDE SEQUENCE [LARGE SCALE GENOMIC DNA]</scope>
    <source>
        <strain evidence="6 7">CMW 18300</strain>
    </source>
</reference>
<dbReference type="NCBIfam" id="TIGR00071">
    <property type="entry name" value="hisT_truA"/>
    <property type="match status" value="1"/>
</dbReference>
<dbReference type="InterPro" id="IPR020095">
    <property type="entry name" value="PsdUridine_synth_TruA_C"/>
</dbReference>
<comment type="caution">
    <text evidence="6">The sequence shown here is derived from an EMBL/GenBank/DDBJ whole genome shotgun (WGS) entry which is preliminary data.</text>
</comment>
<evidence type="ECO:0000256" key="2">
    <source>
        <dbReference type="ARBA" id="ARBA00022694"/>
    </source>
</evidence>
<name>A0ABR3WBH6_9PEZI</name>
<dbReference type="PANTHER" id="PTHR11142">
    <property type="entry name" value="PSEUDOURIDYLATE SYNTHASE"/>
    <property type="match status" value="1"/>
</dbReference>
<dbReference type="InterPro" id="IPR020097">
    <property type="entry name" value="PsdUridine_synth_TruA_a/b_dom"/>
</dbReference>
<keyword evidence="3" id="KW-0413">Isomerase</keyword>
<organism evidence="6 7">
    <name type="scientific">Diaporthe australafricana</name>
    <dbReference type="NCBI Taxonomy" id="127596"/>
    <lineage>
        <taxon>Eukaryota</taxon>
        <taxon>Fungi</taxon>
        <taxon>Dikarya</taxon>
        <taxon>Ascomycota</taxon>
        <taxon>Pezizomycotina</taxon>
        <taxon>Sordariomycetes</taxon>
        <taxon>Sordariomycetidae</taxon>
        <taxon>Diaporthales</taxon>
        <taxon>Diaporthaceae</taxon>
        <taxon>Diaporthe</taxon>
    </lineage>
</organism>
<dbReference type="EMBL" id="JAWRVE010000108">
    <property type="protein sequence ID" value="KAL1858092.1"/>
    <property type="molecule type" value="Genomic_DNA"/>
</dbReference>
<evidence type="ECO:0000256" key="3">
    <source>
        <dbReference type="ARBA" id="ARBA00023235"/>
    </source>
</evidence>
<feature type="compositionally biased region" description="Acidic residues" evidence="4">
    <location>
        <begin position="673"/>
        <end position="686"/>
    </location>
</feature>
<dbReference type="PANTHER" id="PTHR11142:SF4">
    <property type="entry name" value="PSEUDOURIDYLATE SYNTHASE 1 HOMOLOG"/>
    <property type="match status" value="1"/>
</dbReference>
<feature type="compositionally biased region" description="Low complexity" evidence="4">
    <location>
        <begin position="22"/>
        <end position="32"/>
    </location>
</feature>
<dbReference type="InterPro" id="IPR041708">
    <property type="entry name" value="PUS1/PUS2-like"/>
</dbReference>
<gene>
    <name evidence="6" type="primary">PUS1</name>
    <name evidence="6" type="ORF">Daus18300_010093</name>
</gene>
<evidence type="ECO:0000256" key="1">
    <source>
        <dbReference type="ARBA" id="ARBA00009375"/>
    </source>
</evidence>
<feature type="region of interest" description="Disordered" evidence="4">
    <location>
        <begin position="1"/>
        <end position="123"/>
    </location>
</feature>
<feature type="compositionally biased region" description="Basic and acidic residues" evidence="4">
    <location>
        <begin position="45"/>
        <end position="60"/>
    </location>
</feature>
<proteinExistence type="inferred from homology"/>
<feature type="compositionally biased region" description="Basic and acidic residues" evidence="4">
    <location>
        <begin position="344"/>
        <end position="354"/>
    </location>
</feature>